<dbReference type="PROSITE" id="PS00211">
    <property type="entry name" value="ABC_TRANSPORTER_1"/>
    <property type="match status" value="1"/>
</dbReference>
<keyword evidence="12" id="KW-1185">Reference proteome</keyword>
<feature type="transmembrane region" description="Helical" evidence="8">
    <location>
        <begin position="273"/>
        <end position="296"/>
    </location>
</feature>
<evidence type="ECO:0000256" key="6">
    <source>
        <dbReference type="ARBA" id="ARBA00023136"/>
    </source>
</evidence>
<dbReference type="Pfam" id="PF00664">
    <property type="entry name" value="ABC_membrane"/>
    <property type="match status" value="1"/>
</dbReference>
<comment type="caution">
    <text evidence="11">The sequence shown here is derived from an EMBL/GenBank/DDBJ whole genome shotgun (WGS) entry which is preliminary data.</text>
</comment>
<evidence type="ECO:0000313" key="11">
    <source>
        <dbReference type="EMBL" id="MET9843979.1"/>
    </source>
</evidence>
<dbReference type="PROSITE" id="PS50929">
    <property type="entry name" value="ABC_TM1F"/>
    <property type="match status" value="1"/>
</dbReference>
<reference evidence="11 12" key="1">
    <citation type="submission" date="2024-06" db="EMBL/GenBank/DDBJ databases">
        <title>The Natural Products Discovery Center: Release of the First 8490 Sequenced Strains for Exploring Actinobacteria Biosynthetic Diversity.</title>
        <authorList>
            <person name="Kalkreuter E."/>
            <person name="Kautsar S.A."/>
            <person name="Yang D."/>
            <person name="Bader C.D."/>
            <person name="Teijaro C.N."/>
            <person name="Fluegel L."/>
            <person name="Davis C.M."/>
            <person name="Simpson J.R."/>
            <person name="Lauterbach L."/>
            <person name="Steele A.D."/>
            <person name="Gui C."/>
            <person name="Meng S."/>
            <person name="Li G."/>
            <person name="Viehrig K."/>
            <person name="Ye F."/>
            <person name="Su P."/>
            <person name="Kiefer A.F."/>
            <person name="Nichols A."/>
            <person name="Cepeda A.J."/>
            <person name="Yan W."/>
            <person name="Fan B."/>
            <person name="Jiang Y."/>
            <person name="Adhikari A."/>
            <person name="Zheng C.-J."/>
            <person name="Schuster L."/>
            <person name="Cowan T.M."/>
            <person name="Smanski M.J."/>
            <person name="Chevrette M.G."/>
            <person name="De Carvalho L.P.S."/>
            <person name="Shen B."/>
        </authorList>
    </citation>
    <scope>NUCLEOTIDE SEQUENCE [LARGE SCALE GENOMIC DNA]</scope>
    <source>
        <strain evidence="11 12">NPDC006434</strain>
    </source>
</reference>
<feature type="domain" description="ABC transporter" evidence="9">
    <location>
        <begin position="366"/>
        <end position="604"/>
    </location>
</feature>
<evidence type="ECO:0000256" key="4">
    <source>
        <dbReference type="ARBA" id="ARBA00022840"/>
    </source>
</evidence>
<evidence type="ECO:0000259" key="9">
    <source>
        <dbReference type="PROSITE" id="PS50893"/>
    </source>
</evidence>
<evidence type="ECO:0000256" key="2">
    <source>
        <dbReference type="ARBA" id="ARBA00022692"/>
    </source>
</evidence>
<feature type="compositionally biased region" description="Low complexity" evidence="7">
    <location>
        <begin position="15"/>
        <end position="26"/>
    </location>
</feature>
<keyword evidence="5 8" id="KW-1133">Transmembrane helix</keyword>
<organism evidence="11 12">
    <name type="scientific">Streptomyces ossamyceticus</name>
    <dbReference type="NCBI Taxonomy" id="249581"/>
    <lineage>
        <taxon>Bacteria</taxon>
        <taxon>Bacillati</taxon>
        <taxon>Actinomycetota</taxon>
        <taxon>Actinomycetes</taxon>
        <taxon>Kitasatosporales</taxon>
        <taxon>Streptomycetaceae</taxon>
        <taxon>Streptomyces</taxon>
    </lineage>
</organism>
<feature type="region of interest" description="Disordered" evidence="7">
    <location>
        <begin position="1"/>
        <end position="26"/>
    </location>
</feature>
<dbReference type="InterPro" id="IPR003593">
    <property type="entry name" value="AAA+_ATPase"/>
</dbReference>
<feature type="region of interest" description="Disordered" evidence="7">
    <location>
        <begin position="607"/>
        <end position="644"/>
    </location>
</feature>
<dbReference type="InterPro" id="IPR003439">
    <property type="entry name" value="ABC_transporter-like_ATP-bd"/>
</dbReference>
<dbReference type="InterPro" id="IPR017871">
    <property type="entry name" value="ABC_transporter-like_CS"/>
</dbReference>
<dbReference type="EMBL" id="JBEXPZ010000005">
    <property type="protein sequence ID" value="MET9843979.1"/>
    <property type="molecule type" value="Genomic_DNA"/>
</dbReference>
<dbReference type="InterPro" id="IPR027417">
    <property type="entry name" value="P-loop_NTPase"/>
</dbReference>
<dbReference type="SUPFAM" id="SSF52540">
    <property type="entry name" value="P-loop containing nucleoside triphosphate hydrolases"/>
    <property type="match status" value="1"/>
</dbReference>
<evidence type="ECO:0000259" key="10">
    <source>
        <dbReference type="PROSITE" id="PS50929"/>
    </source>
</evidence>
<dbReference type="SMART" id="SM00382">
    <property type="entry name" value="AAA"/>
    <property type="match status" value="1"/>
</dbReference>
<name>A0ABV2UU53_9ACTN</name>
<dbReference type="Gene3D" id="3.40.50.300">
    <property type="entry name" value="P-loop containing nucleotide triphosphate hydrolases"/>
    <property type="match status" value="1"/>
</dbReference>
<evidence type="ECO:0000256" key="8">
    <source>
        <dbReference type="SAM" id="Phobius"/>
    </source>
</evidence>
<evidence type="ECO:0000313" key="12">
    <source>
        <dbReference type="Proteomes" id="UP001550210"/>
    </source>
</evidence>
<accession>A0ABV2UU53</accession>
<evidence type="ECO:0000256" key="5">
    <source>
        <dbReference type="ARBA" id="ARBA00022989"/>
    </source>
</evidence>
<dbReference type="InterPro" id="IPR011527">
    <property type="entry name" value="ABC1_TM_dom"/>
</dbReference>
<dbReference type="Gene3D" id="1.20.1560.10">
    <property type="entry name" value="ABC transporter type 1, transmembrane domain"/>
    <property type="match status" value="1"/>
</dbReference>
<keyword evidence="6 8" id="KW-0472">Membrane</keyword>
<feature type="transmembrane region" description="Helical" evidence="8">
    <location>
        <begin position="78"/>
        <end position="106"/>
    </location>
</feature>
<dbReference type="SUPFAM" id="SSF90123">
    <property type="entry name" value="ABC transporter transmembrane region"/>
    <property type="match status" value="1"/>
</dbReference>
<dbReference type="CDD" id="cd18550">
    <property type="entry name" value="ABC_6TM_exporter_like"/>
    <property type="match status" value="1"/>
</dbReference>
<dbReference type="InterPro" id="IPR039421">
    <property type="entry name" value="Type_1_exporter"/>
</dbReference>
<sequence>MHPDDQPAWTPARTAPAGAEGADDAPAPRQVRRILKLFRPYRGRLAVVGLLVGAASLVSVATPFLLKEILDTAIPEGRLGLLSLLALGMILSAVLTSIFGVLQTLISTTVGQRVMHDLRTAVYGRLQRMSLAFFTRTRTGEVQSRIANDIGGMQATVTSTATSLVSNLTSVVATIVAMVALDWRLTVVTLLLLPLFVWISRRVGDERKKITTQRQKQMAAMAATVTESLSVSGILLGRTMGRSDSLTRSFAEESEGLVDLEVRSNMAGRWRMAIITIVMSAMPAVIYWTAGLAFQFGGPSVSVGTLVAFVSLQQNLFRPTVSLLSTGVQIQASLALFQRIFEYLDLPIDITEPDEPVRLDQVKGEVRFDDVEFRYDDGKGASAAILAGIDLAVPAGGSLAVVGPTGAGKSTLGCLVPRLYDVTGGAVLIDGVDVRDLSFDTLARAVGVVSQETYLFHATVADNLRFAKPDATDEELHAAARAAQIHDHITSLPDGYDTVVGERGHRFSGGEKQRLAIARTILRDPPVLILDEATSALDTRTEHAVQEAIDALSANRTTITIAHRLSTVRGADQIVVLDGGHAVERGTHDELLEQNGRYAALVRRDAQLEPARAPQTESASVAGADPLDAPSQKASPLRPMESTR</sequence>
<feature type="transmembrane region" description="Helical" evidence="8">
    <location>
        <begin position="171"/>
        <end position="199"/>
    </location>
</feature>
<keyword evidence="4 11" id="KW-0067">ATP-binding</keyword>
<proteinExistence type="predicted"/>
<feature type="domain" description="ABC transmembrane type-1" evidence="10">
    <location>
        <begin position="46"/>
        <end position="332"/>
    </location>
</feature>
<dbReference type="InterPro" id="IPR036640">
    <property type="entry name" value="ABC1_TM_sf"/>
</dbReference>
<keyword evidence="2 8" id="KW-0812">Transmembrane</keyword>
<gene>
    <name evidence="11" type="ORF">ABZZ21_05230</name>
</gene>
<dbReference type="Pfam" id="PF00005">
    <property type="entry name" value="ABC_tran"/>
    <property type="match status" value="1"/>
</dbReference>
<feature type="transmembrane region" description="Helical" evidence="8">
    <location>
        <begin position="45"/>
        <end position="66"/>
    </location>
</feature>
<dbReference type="PANTHER" id="PTHR43394">
    <property type="entry name" value="ATP-DEPENDENT PERMEASE MDL1, MITOCHONDRIAL"/>
    <property type="match status" value="1"/>
</dbReference>
<comment type="subcellular location">
    <subcellularLocation>
        <location evidence="1">Cell membrane</location>
        <topology evidence="1">Multi-pass membrane protein</topology>
    </subcellularLocation>
</comment>
<evidence type="ECO:0000256" key="1">
    <source>
        <dbReference type="ARBA" id="ARBA00004651"/>
    </source>
</evidence>
<dbReference type="PANTHER" id="PTHR43394:SF1">
    <property type="entry name" value="ATP-BINDING CASSETTE SUB-FAMILY B MEMBER 10, MITOCHONDRIAL"/>
    <property type="match status" value="1"/>
</dbReference>
<dbReference type="Proteomes" id="UP001550210">
    <property type="component" value="Unassembled WGS sequence"/>
</dbReference>
<evidence type="ECO:0000256" key="3">
    <source>
        <dbReference type="ARBA" id="ARBA00022741"/>
    </source>
</evidence>
<keyword evidence="3" id="KW-0547">Nucleotide-binding</keyword>
<dbReference type="RefSeq" id="WP_355392724.1">
    <property type="nucleotide sequence ID" value="NZ_JBEXPZ010000005.1"/>
</dbReference>
<evidence type="ECO:0000256" key="7">
    <source>
        <dbReference type="SAM" id="MobiDB-lite"/>
    </source>
</evidence>
<dbReference type="PROSITE" id="PS50893">
    <property type="entry name" value="ABC_TRANSPORTER_2"/>
    <property type="match status" value="1"/>
</dbReference>
<protein>
    <submittedName>
        <fullName evidence="11">ABC transporter ATP-binding protein</fullName>
    </submittedName>
</protein>
<dbReference type="GO" id="GO:0005524">
    <property type="term" value="F:ATP binding"/>
    <property type="evidence" value="ECO:0007669"/>
    <property type="project" value="UniProtKB-KW"/>
</dbReference>